<evidence type="ECO:0000313" key="9">
    <source>
        <dbReference type="EMBL" id="MBV4358059.1"/>
    </source>
</evidence>
<proteinExistence type="inferred from homology"/>
<gene>
    <name evidence="9" type="ORF">KTO63_12920</name>
</gene>
<dbReference type="AlphaFoldDB" id="A0A9E2SB02"/>
<evidence type="ECO:0000256" key="8">
    <source>
        <dbReference type="SAM" id="Phobius"/>
    </source>
</evidence>
<comment type="similarity">
    <text evidence="2 7">Belongs to the ExbD/TolR family.</text>
</comment>
<evidence type="ECO:0000256" key="2">
    <source>
        <dbReference type="ARBA" id="ARBA00005811"/>
    </source>
</evidence>
<comment type="subcellular location">
    <subcellularLocation>
        <location evidence="1">Cell membrane</location>
        <topology evidence="1">Single-pass membrane protein</topology>
    </subcellularLocation>
    <subcellularLocation>
        <location evidence="7">Cell membrane</location>
        <topology evidence="7">Single-pass type II membrane protein</topology>
    </subcellularLocation>
</comment>
<dbReference type="InterPro" id="IPR003400">
    <property type="entry name" value="ExbD"/>
</dbReference>
<evidence type="ECO:0000256" key="3">
    <source>
        <dbReference type="ARBA" id="ARBA00022475"/>
    </source>
</evidence>
<keyword evidence="7" id="KW-0653">Protein transport</keyword>
<name>A0A9E2SB02_9BACT</name>
<sequence length="181" mass="19803">MADIQLTSGTSKHGRKKLSTRVDLTPMVDLGFLLITFFILTTTWTQVKAMRFYTPADGDATKAAQSKTLTIIPGANNKVFYYHGDLNDALNSAASGFTSYSEQTGIGELIREKKALLEKKEKGSSEGLVFIITPTANASYKNMVDAIDETLINDVKHYTVTEQNNAQLDALINAGKVEKGF</sequence>
<protein>
    <submittedName>
        <fullName evidence="9">Biopolymer transporter ExbD</fullName>
    </submittedName>
</protein>
<dbReference type="Pfam" id="PF02472">
    <property type="entry name" value="ExbD"/>
    <property type="match status" value="1"/>
</dbReference>
<comment type="caution">
    <text evidence="9">The sequence shown here is derived from an EMBL/GenBank/DDBJ whole genome shotgun (WGS) entry which is preliminary data.</text>
</comment>
<evidence type="ECO:0000313" key="10">
    <source>
        <dbReference type="Proteomes" id="UP000812270"/>
    </source>
</evidence>
<keyword evidence="5 8" id="KW-1133">Transmembrane helix</keyword>
<dbReference type="GO" id="GO:0022857">
    <property type="term" value="F:transmembrane transporter activity"/>
    <property type="evidence" value="ECO:0007669"/>
    <property type="project" value="InterPro"/>
</dbReference>
<keyword evidence="6 8" id="KW-0472">Membrane</keyword>
<keyword evidence="10" id="KW-1185">Reference proteome</keyword>
<keyword evidence="7" id="KW-0813">Transport</keyword>
<evidence type="ECO:0000256" key="6">
    <source>
        <dbReference type="ARBA" id="ARBA00023136"/>
    </source>
</evidence>
<accession>A0A9E2SB02</accession>
<evidence type="ECO:0000256" key="4">
    <source>
        <dbReference type="ARBA" id="ARBA00022692"/>
    </source>
</evidence>
<evidence type="ECO:0000256" key="5">
    <source>
        <dbReference type="ARBA" id="ARBA00022989"/>
    </source>
</evidence>
<feature type="transmembrane region" description="Helical" evidence="8">
    <location>
        <begin position="24"/>
        <end position="44"/>
    </location>
</feature>
<dbReference type="GO" id="GO:0005886">
    <property type="term" value="C:plasma membrane"/>
    <property type="evidence" value="ECO:0007669"/>
    <property type="project" value="UniProtKB-SubCell"/>
</dbReference>
<evidence type="ECO:0000256" key="7">
    <source>
        <dbReference type="RuleBase" id="RU003879"/>
    </source>
</evidence>
<dbReference type="RefSeq" id="WP_217791725.1">
    <property type="nucleotide sequence ID" value="NZ_JAHSPG010000009.1"/>
</dbReference>
<keyword evidence="4 7" id="KW-0812">Transmembrane</keyword>
<dbReference type="PANTHER" id="PTHR30558:SF3">
    <property type="entry name" value="BIOPOLYMER TRANSPORT PROTEIN EXBD-RELATED"/>
    <property type="match status" value="1"/>
</dbReference>
<dbReference type="EMBL" id="JAHSPG010000009">
    <property type="protein sequence ID" value="MBV4358059.1"/>
    <property type="molecule type" value="Genomic_DNA"/>
</dbReference>
<dbReference type="PANTHER" id="PTHR30558">
    <property type="entry name" value="EXBD MEMBRANE COMPONENT OF PMF-DRIVEN MACROMOLECULE IMPORT SYSTEM"/>
    <property type="match status" value="1"/>
</dbReference>
<dbReference type="Proteomes" id="UP000812270">
    <property type="component" value="Unassembled WGS sequence"/>
</dbReference>
<evidence type="ECO:0000256" key="1">
    <source>
        <dbReference type="ARBA" id="ARBA00004162"/>
    </source>
</evidence>
<organism evidence="9 10">
    <name type="scientific">Pinibacter aurantiacus</name>
    <dbReference type="NCBI Taxonomy" id="2851599"/>
    <lineage>
        <taxon>Bacteria</taxon>
        <taxon>Pseudomonadati</taxon>
        <taxon>Bacteroidota</taxon>
        <taxon>Chitinophagia</taxon>
        <taxon>Chitinophagales</taxon>
        <taxon>Chitinophagaceae</taxon>
        <taxon>Pinibacter</taxon>
    </lineage>
</organism>
<reference evidence="9" key="1">
    <citation type="submission" date="2021-06" db="EMBL/GenBank/DDBJ databases">
        <authorList>
            <person name="Huq M.A."/>
        </authorList>
    </citation>
    <scope>NUCLEOTIDE SEQUENCE</scope>
    <source>
        <strain evidence="9">MAH-26</strain>
    </source>
</reference>
<keyword evidence="3" id="KW-1003">Cell membrane</keyword>
<dbReference type="GO" id="GO:0015031">
    <property type="term" value="P:protein transport"/>
    <property type="evidence" value="ECO:0007669"/>
    <property type="project" value="UniProtKB-KW"/>
</dbReference>